<dbReference type="Pfam" id="PF21413">
    <property type="entry name" value="SHQ1-like_CS"/>
    <property type="match status" value="1"/>
</dbReference>
<dbReference type="CDD" id="cd00298">
    <property type="entry name" value="ACD_sHsps_p23-like"/>
    <property type="match status" value="1"/>
</dbReference>
<dbReference type="Pfam" id="PF04925">
    <property type="entry name" value="SHQ1"/>
    <property type="match status" value="1"/>
</dbReference>
<dbReference type="InterPro" id="IPR039742">
    <property type="entry name" value="Shq1"/>
</dbReference>
<dbReference type="PROSITE" id="PS51203">
    <property type="entry name" value="CS"/>
    <property type="match status" value="1"/>
</dbReference>
<dbReference type="InterPro" id="IPR007009">
    <property type="entry name" value="Shq1_C"/>
</dbReference>
<keyword evidence="4" id="KW-1185">Reference proteome</keyword>
<reference evidence="3" key="1">
    <citation type="submission" date="2020-12" db="EMBL/GenBank/DDBJ databases">
        <title>Metabolic potential, ecology and presence of endohyphal bacteria is reflected in genomic diversity of Mucoromycotina.</title>
        <authorList>
            <person name="Muszewska A."/>
            <person name="Okrasinska A."/>
            <person name="Steczkiewicz K."/>
            <person name="Drgas O."/>
            <person name="Orlowska M."/>
            <person name="Perlinska-Lenart U."/>
            <person name="Aleksandrzak-Piekarczyk T."/>
            <person name="Szatraj K."/>
            <person name="Zielenkiewicz U."/>
            <person name="Pilsyk S."/>
            <person name="Malc E."/>
            <person name="Mieczkowski P."/>
            <person name="Kruszewska J.S."/>
            <person name="Biernat P."/>
            <person name="Pawlowska J."/>
        </authorList>
    </citation>
    <scope>NUCLEOTIDE SEQUENCE</scope>
    <source>
        <strain evidence="3">WA0000051536</strain>
    </source>
</reference>
<dbReference type="AlphaFoldDB" id="A0A8H7UK82"/>
<dbReference type="PANTHER" id="PTHR12967:SF0">
    <property type="entry name" value="PROTEIN SHQ1 HOMOLOG"/>
    <property type="match status" value="1"/>
</dbReference>
<dbReference type="InterPro" id="IPR008978">
    <property type="entry name" value="HSP20-like_chaperone"/>
</dbReference>
<evidence type="ECO:0000313" key="3">
    <source>
        <dbReference type="EMBL" id="KAG2189066.1"/>
    </source>
</evidence>
<dbReference type="GO" id="GO:0005654">
    <property type="term" value="C:nucleoplasm"/>
    <property type="evidence" value="ECO:0007669"/>
    <property type="project" value="TreeGrafter"/>
</dbReference>
<comment type="caution">
    <text evidence="3">The sequence shown here is derived from an EMBL/GenBank/DDBJ whole genome shotgun (WGS) entry which is preliminary data.</text>
</comment>
<dbReference type="InterPro" id="IPR048696">
    <property type="entry name" value="SHQ1-like_CS"/>
</dbReference>
<evidence type="ECO:0000259" key="2">
    <source>
        <dbReference type="PROSITE" id="PS51203"/>
    </source>
</evidence>
<dbReference type="GO" id="GO:0051082">
    <property type="term" value="F:unfolded protein binding"/>
    <property type="evidence" value="ECO:0007669"/>
    <property type="project" value="TreeGrafter"/>
</dbReference>
<gene>
    <name evidence="3" type="ORF">INT44_004208</name>
</gene>
<proteinExistence type="inferred from homology"/>
<dbReference type="SUPFAM" id="SSF49764">
    <property type="entry name" value="HSP20-like chaperones"/>
    <property type="match status" value="1"/>
</dbReference>
<name>A0A8H7UK82_9FUNG</name>
<sequence length="470" mass="54696">MITPAFTVEQDHSSVTIKINTPHVRAQDVDLFVEGSEFKFYLKPYFLRLQLPGNIIEDEKSTANYDIATGIFTIMVTKETAGEHFEDLDLLTKLLARRGEVKPAESTPKKPLIEVISSTSESQEDKIMDAAEFDWQLPQELPTEELLTSTTTYGFNSQYNHYFTHVDETANEINCVQSPEKSTAESRREDRVNEENAKFDEDYYVNDFVNTEEIDDIIKYKSIWWKELKRIQKKAAAEEKQSKVQLIQEIVPENNSDIADLTMGNLEINDYSQSLIEFTDKENSIMRTLPNREYLLSNEKSIYLGLIDILFAYSYNHRQTEGEDTVESAWTIGKLSPTIAGLEKFSTLQETLISCYRRALAFPLYRNYKLCDKILQDVYILLKLGKRAILKALLEIKDMFDHHDIYYIYCKIWLDDYCIWIQQSSDNVLKTLARELHHFQLSKTLMDWDLEDLEEVSVFVQVMKIHGSFD</sequence>
<organism evidence="3 4">
    <name type="scientific">Umbelopsis vinacea</name>
    <dbReference type="NCBI Taxonomy" id="44442"/>
    <lineage>
        <taxon>Eukaryota</taxon>
        <taxon>Fungi</taxon>
        <taxon>Fungi incertae sedis</taxon>
        <taxon>Mucoromycota</taxon>
        <taxon>Mucoromycotina</taxon>
        <taxon>Umbelopsidomycetes</taxon>
        <taxon>Umbelopsidales</taxon>
        <taxon>Umbelopsidaceae</taxon>
        <taxon>Umbelopsis</taxon>
    </lineage>
</organism>
<dbReference type="Gene3D" id="2.60.40.790">
    <property type="match status" value="1"/>
</dbReference>
<evidence type="ECO:0000256" key="1">
    <source>
        <dbReference type="ARBA" id="ARBA00005607"/>
    </source>
</evidence>
<dbReference type="GO" id="GO:0005737">
    <property type="term" value="C:cytoplasm"/>
    <property type="evidence" value="ECO:0007669"/>
    <property type="project" value="TreeGrafter"/>
</dbReference>
<protein>
    <recommendedName>
        <fullName evidence="2">CS domain-containing protein</fullName>
    </recommendedName>
</protein>
<dbReference type="Proteomes" id="UP000612746">
    <property type="component" value="Unassembled WGS sequence"/>
</dbReference>
<dbReference type="OrthoDB" id="73639at2759"/>
<dbReference type="PANTHER" id="PTHR12967">
    <property type="entry name" value="PROTEIN SHQ1 HOMOLOG"/>
    <property type="match status" value="1"/>
</dbReference>
<comment type="similarity">
    <text evidence="1">Belongs to the SHQ1 family.</text>
</comment>
<dbReference type="EMBL" id="JAEPRA010000001">
    <property type="protein sequence ID" value="KAG2189066.1"/>
    <property type="molecule type" value="Genomic_DNA"/>
</dbReference>
<accession>A0A8H7UK82</accession>
<evidence type="ECO:0000313" key="4">
    <source>
        <dbReference type="Proteomes" id="UP000612746"/>
    </source>
</evidence>
<dbReference type="InterPro" id="IPR007052">
    <property type="entry name" value="CS_dom"/>
</dbReference>
<feature type="domain" description="CS" evidence="2">
    <location>
        <begin position="1"/>
        <end position="89"/>
    </location>
</feature>
<dbReference type="GO" id="GO:0000493">
    <property type="term" value="P:box H/ACA snoRNP assembly"/>
    <property type="evidence" value="ECO:0007669"/>
    <property type="project" value="InterPro"/>
</dbReference>